<keyword evidence="10" id="KW-1185">Reference proteome</keyword>
<dbReference type="InterPro" id="IPR000527">
    <property type="entry name" value="Flag_Lring"/>
</dbReference>
<name>M2U854_9SPHN</name>
<gene>
    <name evidence="7" type="primary">flgH</name>
    <name evidence="9" type="ORF">C725_0092</name>
</gene>
<reference evidence="9 10" key="1">
    <citation type="journal article" date="2013" name="Genome Announc.">
        <title>Draft Genome Sequence of Strain JLT2015T, Belonging to the Family Sphingomonadaceae of the Alphaproteobacteria.</title>
        <authorList>
            <person name="Tang K."/>
            <person name="Liu K."/>
            <person name="Li S."/>
            <person name="Jiao N."/>
        </authorList>
    </citation>
    <scope>NUCLEOTIDE SEQUENCE [LARGE SCALE GENOMIC DNA]</scope>
    <source>
        <strain evidence="9 10">JLT2015</strain>
    </source>
</reference>
<keyword evidence="6 7" id="KW-0998">Cell outer membrane</keyword>
<dbReference type="AlphaFoldDB" id="M2U854"/>
<dbReference type="PROSITE" id="PS51257">
    <property type="entry name" value="PROKAR_LIPOPROTEIN"/>
    <property type="match status" value="1"/>
</dbReference>
<organism evidence="9 10">
    <name type="scientific">Pacificimonas flava</name>
    <dbReference type="NCBI Taxonomy" id="1234595"/>
    <lineage>
        <taxon>Bacteria</taxon>
        <taxon>Pseudomonadati</taxon>
        <taxon>Pseudomonadota</taxon>
        <taxon>Alphaproteobacteria</taxon>
        <taxon>Sphingomonadales</taxon>
        <taxon>Sphingosinicellaceae</taxon>
        <taxon>Pacificimonas</taxon>
    </lineage>
</organism>
<feature type="chain" id="PRO_5008967494" description="Flagellar L-ring protein" evidence="8">
    <location>
        <begin position="23"/>
        <end position="221"/>
    </location>
</feature>
<evidence type="ECO:0000256" key="5">
    <source>
        <dbReference type="ARBA" id="ARBA00023143"/>
    </source>
</evidence>
<dbReference type="GO" id="GO:0009427">
    <property type="term" value="C:bacterial-type flagellum basal body, distal rod, L ring"/>
    <property type="evidence" value="ECO:0007669"/>
    <property type="project" value="InterPro"/>
</dbReference>
<keyword evidence="4 7" id="KW-0472">Membrane</keyword>
<keyword evidence="7" id="KW-0449">Lipoprotein</keyword>
<feature type="signal peptide" evidence="8">
    <location>
        <begin position="1"/>
        <end position="22"/>
    </location>
</feature>
<accession>M2U854</accession>
<dbReference type="GO" id="GO:0003774">
    <property type="term" value="F:cytoskeletal motor activity"/>
    <property type="evidence" value="ECO:0007669"/>
    <property type="project" value="InterPro"/>
</dbReference>
<keyword evidence="3 7" id="KW-0732">Signal</keyword>
<evidence type="ECO:0000256" key="7">
    <source>
        <dbReference type="HAMAP-Rule" id="MF_00415"/>
    </source>
</evidence>
<comment type="caution">
    <text evidence="9">The sequence shown here is derived from an EMBL/GenBank/DDBJ whole genome shotgun (WGS) entry which is preliminary data.</text>
</comment>
<dbReference type="Pfam" id="PF02107">
    <property type="entry name" value="FlgH"/>
    <property type="match status" value="1"/>
</dbReference>
<sequence>MSRRTCKLAPAALILLAGCTAALEDRGPSPEYAASYPVIPAEPAAATGAIYQASSYQAYATSQRARQIGDILTIRLVERTTASKSQSASANRSSSTAVSLPGAFGSVIPRDLLEGGSDTDFEGGGDADQRNALTGDITVTVANVMPNGVLVVRGEKRVRLNRGDEFIRFSGLVRPEDIAVDNTVPSPRVADARISYAGTGQVAAASRQGWLQRFFTAVSPF</sequence>
<comment type="function">
    <text evidence="1 7">Assembles around the rod to form the L-ring and probably protects the motor/basal body from shearing forces during rotation.</text>
</comment>
<keyword evidence="5 7" id="KW-0975">Bacterial flagellum</keyword>
<keyword evidence="9" id="KW-0282">Flagellum</keyword>
<evidence type="ECO:0000256" key="4">
    <source>
        <dbReference type="ARBA" id="ARBA00023136"/>
    </source>
</evidence>
<dbReference type="PANTHER" id="PTHR34933">
    <property type="entry name" value="FLAGELLAR L-RING PROTEIN"/>
    <property type="match status" value="1"/>
</dbReference>
<keyword evidence="9" id="KW-0966">Cell projection</keyword>
<comment type="subunit">
    <text evidence="7">The basal body constitutes a major portion of the flagellar organelle and consists of four rings (L,P,S, and M) mounted on a central rod.</text>
</comment>
<dbReference type="GO" id="GO:0071973">
    <property type="term" value="P:bacterial-type flagellum-dependent cell motility"/>
    <property type="evidence" value="ECO:0007669"/>
    <property type="project" value="InterPro"/>
</dbReference>
<evidence type="ECO:0000256" key="3">
    <source>
        <dbReference type="ARBA" id="ARBA00022729"/>
    </source>
</evidence>
<evidence type="ECO:0000313" key="10">
    <source>
        <dbReference type="Proteomes" id="UP000011717"/>
    </source>
</evidence>
<dbReference type="Proteomes" id="UP000011717">
    <property type="component" value="Unassembled WGS sequence"/>
</dbReference>
<dbReference type="PRINTS" id="PR01008">
    <property type="entry name" value="FLGLRINGFLGH"/>
</dbReference>
<keyword evidence="9" id="KW-0969">Cilium</keyword>
<dbReference type="GO" id="GO:0009279">
    <property type="term" value="C:cell outer membrane"/>
    <property type="evidence" value="ECO:0007669"/>
    <property type="project" value="UniProtKB-SubCell"/>
</dbReference>
<dbReference type="EMBL" id="AMRV01000001">
    <property type="protein sequence ID" value="EMD84162.1"/>
    <property type="molecule type" value="Genomic_DNA"/>
</dbReference>
<evidence type="ECO:0000256" key="1">
    <source>
        <dbReference type="ARBA" id="ARBA00002591"/>
    </source>
</evidence>
<comment type="subcellular location">
    <subcellularLocation>
        <location evidence="7">Cell outer membrane</location>
        <topology evidence="7">Lipid-anchor</topology>
    </subcellularLocation>
    <subcellularLocation>
        <location evidence="7">Bacterial flagellum basal body</location>
    </subcellularLocation>
</comment>
<comment type="similarity">
    <text evidence="2 7">Belongs to the FlgH family.</text>
</comment>
<evidence type="ECO:0000256" key="2">
    <source>
        <dbReference type="ARBA" id="ARBA00006929"/>
    </source>
</evidence>
<dbReference type="RefSeq" id="WP_008599463.1">
    <property type="nucleotide sequence ID" value="NZ_AMRV01000001.1"/>
</dbReference>
<protein>
    <recommendedName>
        <fullName evidence="7">Flagellar L-ring protein</fullName>
    </recommendedName>
    <alternativeName>
        <fullName evidence="7">Basal body L-ring protein</fullName>
    </alternativeName>
</protein>
<evidence type="ECO:0000256" key="8">
    <source>
        <dbReference type="SAM" id="SignalP"/>
    </source>
</evidence>
<dbReference type="OrthoDB" id="9789227at2"/>
<proteinExistence type="inferred from homology"/>
<dbReference type="PANTHER" id="PTHR34933:SF1">
    <property type="entry name" value="FLAGELLAR L-RING PROTEIN"/>
    <property type="match status" value="1"/>
</dbReference>
<dbReference type="HAMAP" id="MF_00415">
    <property type="entry name" value="FlgH"/>
    <property type="match status" value="1"/>
</dbReference>
<evidence type="ECO:0000313" key="9">
    <source>
        <dbReference type="EMBL" id="EMD84162.1"/>
    </source>
</evidence>
<evidence type="ECO:0000256" key="6">
    <source>
        <dbReference type="ARBA" id="ARBA00023237"/>
    </source>
</evidence>